<evidence type="ECO:0000313" key="1">
    <source>
        <dbReference type="EMBL" id="KAJ7408914.1"/>
    </source>
</evidence>
<dbReference type="EMBL" id="WHWB01034509">
    <property type="protein sequence ID" value="KAJ7408914.1"/>
    <property type="molecule type" value="Genomic_DNA"/>
</dbReference>
<evidence type="ECO:0000313" key="2">
    <source>
        <dbReference type="Proteomes" id="UP001145742"/>
    </source>
</evidence>
<gene>
    <name evidence="1" type="ORF">WISP_117725</name>
</gene>
<reference evidence="1" key="1">
    <citation type="submission" date="2019-10" db="EMBL/GenBank/DDBJ databases">
        <authorList>
            <person name="Soares A.E.R."/>
            <person name="Aleixo A."/>
            <person name="Schneider P."/>
            <person name="Miyaki C.Y."/>
            <person name="Schneider M.P."/>
            <person name="Mello C."/>
            <person name="Vasconcelos A.T.R."/>
        </authorList>
    </citation>
    <scope>NUCLEOTIDE SEQUENCE</scope>
    <source>
        <tissue evidence="1">Muscle</tissue>
    </source>
</reference>
<sequence length="108" mass="12517">MESKQQWSQYKPQESFEASRSLDIAFSSYFRTALLQEVIVQKSQKVWTVGVTPRLLKTELSQEPPCQISIFVPCKLATVGPEKQLHSTSQNYCETRNTAQEQCYYRSF</sequence>
<organism evidence="1 2">
    <name type="scientific">Willisornis vidua</name>
    <name type="common">Xingu scale-backed antbird</name>
    <dbReference type="NCBI Taxonomy" id="1566151"/>
    <lineage>
        <taxon>Eukaryota</taxon>
        <taxon>Metazoa</taxon>
        <taxon>Chordata</taxon>
        <taxon>Craniata</taxon>
        <taxon>Vertebrata</taxon>
        <taxon>Euteleostomi</taxon>
        <taxon>Archelosauria</taxon>
        <taxon>Archosauria</taxon>
        <taxon>Dinosauria</taxon>
        <taxon>Saurischia</taxon>
        <taxon>Theropoda</taxon>
        <taxon>Coelurosauria</taxon>
        <taxon>Aves</taxon>
        <taxon>Neognathae</taxon>
        <taxon>Neoaves</taxon>
        <taxon>Telluraves</taxon>
        <taxon>Australaves</taxon>
        <taxon>Passeriformes</taxon>
        <taxon>Thamnophilidae</taxon>
        <taxon>Willisornis</taxon>
    </lineage>
</organism>
<protein>
    <submittedName>
        <fullName evidence="1">Uncharacterized protein</fullName>
    </submittedName>
</protein>
<proteinExistence type="predicted"/>
<keyword evidence="2" id="KW-1185">Reference proteome</keyword>
<accession>A0ABQ9CUF5</accession>
<comment type="caution">
    <text evidence="1">The sequence shown here is derived from an EMBL/GenBank/DDBJ whole genome shotgun (WGS) entry which is preliminary data.</text>
</comment>
<dbReference type="Proteomes" id="UP001145742">
    <property type="component" value="Unassembled WGS sequence"/>
</dbReference>
<name>A0ABQ9CUF5_9PASS</name>